<keyword evidence="2" id="KW-1185">Reference proteome</keyword>
<name>M4QS32_9CAUD</name>
<reference evidence="1 2" key="1">
    <citation type="submission" date="2010-10" db="EMBL/GenBank/DDBJ databases">
        <title>The Genome Sequence of Synechococcus phage S-SKS1.</title>
        <authorList>
            <consortium name="The Broad Institute Genome Sequencing Platform"/>
            <person name="Henn M.R."/>
            <person name="Clokie M."/>
            <person name="Levin J."/>
            <person name="Malboeuf C."/>
            <person name="Casali M."/>
            <person name="Russ C."/>
            <person name="Lennon N."/>
            <person name="Chapman S.B."/>
            <person name="Erlich R."/>
            <person name="Young S.K."/>
            <person name="Yandava C."/>
            <person name="Zeng Q."/>
            <person name="Alvarado L."/>
            <person name="Anderson S."/>
            <person name="Berlin A."/>
            <person name="Chen Z."/>
            <person name="Freedman E."/>
            <person name="Gellesch M."/>
            <person name="Goldberg J."/>
            <person name="Green L."/>
            <person name="Griggs A."/>
            <person name="Gujja S."/>
            <person name="Heilman E.R."/>
            <person name="Heiman D."/>
            <person name="Hollinger A."/>
            <person name="Howarth C."/>
            <person name="Larson L."/>
            <person name="Mehta T."/>
            <person name="Pearson M."/>
            <person name="Roberts A."/>
            <person name="Ryan E."/>
            <person name="Saif S."/>
            <person name="Shea T."/>
            <person name="Shenoy N."/>
            <person name="Sisk P."/>
            <person name="Stolte C."/>
            <person name="Sykes S."/>
            <person name="White J."/>
            <person name="Haas B."/>
            <person name="Nusbaum C."/>
            <person name="Birren B."/>
        </authorList>
    </citation>
    <scope>NUCLEOTIDE SEQUENCE [LARGE SCALE GENOMIC DNA]</scope>
</reference>
<proteinExistence type="predicted"/>
<dbReference type="GeneID" id="15011098"/>
<dbReference type="InterPro" id="IPR055673">
    <property type="entry name" value="DUF7249"/>
</dbReference>
<protein>
    <submittedName>
        <fullName evidence="1">Uncharacterized protein</fullName>
    </submittedName>
</protein>
<dbReference type="OrthoDB" id="20865at10239"/>
<accession>M4QS32</accession>
<dbReference type="KEGG" id="vg:15011098"/>
<evidence type="ECO:0000313" key="1">
    <source>
        <dbReference type="EMBL" id="AGH31693.1"/>
    </source>
</evidence>
<evidence type="ECO:0000313" key="2">
    <source>
        <dbReference type="Proteomes" id="UP000201252"/>
    </source>
</evidence>
<organism evidence="1 2">
    <name type="scientific">Synechococcus phage S-SKS1</name>
    <dbReference type="NCBI Taxonomy" id="754042"/>
    <lineage>
        <taxon>Viruses</taxon>
        <taxon>Duplodnaviria</taxon>
        <taxon>Heunggongvirae</taxon>
        <taxon>Uroviricota</taxon>
        <taxon>Caudoviricetes</taxon>
        <taxon>Llyrvirus</taxon>
        <taxon>Llyrvirus SSKS1</taxon>
    </lineage>
</organism>
<gene>
    <name evidence="1" type="ORF">SWZG_00187</name>
</gene>
<dbReference type="RefSeq" id="YP_007674545.1">
    <property type="nucleotide sequence ID" value="NC_020851.1"/>
</dbReference>
<dbReference type="Pfam" id="PF23907">
    <property type="entry name" value="DUF7249"/>
    <property type="match status" value="1"/>
</dbReference>
<sequence>MQGYNGWTNWETWNVALWIGNDPGLYELACDVARDGGTYGHLVSMIHDAGSKETPDSCKWDDVNINGIEVNEMMKELID</sequence>
<dbReference type="EMBL" id="HQ633071">
    <property type="protein sequence ID" value="AGH31693.1"/>
    <property type="molecule type" value="Genomic_DNA"/>
</dbReference>
<dbReference type="Proteomes" id="UP000201252">
    <property type="component" value="Segment"/>
</dbReference>